<feature type="domain" description="EamA" evidence="9">
    <location>
        <begin position="151"/>
        <end position="283"/>
    </location>
</feature>
<dbReference type="PANTHER" id="PTHR22911:SF137">
    <property type="entry name" value="SOLUTE CARRIER FAMILY 35 MEMBER G2-RELATED"/>
    <property type="match status" value="1"/>
</dbReference>
<feature type="transmembrane region" description="Helical" evidence="8">
    <location>
        <begin position="127"/>
        <end position="144"/>
    </location>
</feature>
<proteinExistence type="inferred from homology"/>
<evidence type="ECO:0000256" key="5">
    <source>
        <dbReference type="ARBA" id="ARBA00022692"/>
    </source>
</evidence>
<keyword evidence="7 8" id="KW-0472">Membrane</keyword>
<feature type="transmembrane region" description="Helical" evidence="8">
    <location>
        <begin position="270"/>
        <end position="288"/>
    </location>
</feature>
<dbReference type="AlphaFoldDB" id="A0A0C1VLM8"/>
<evidence type="ECO:0000256" key="4">
    <source>
        <dbReference type="ARBA" id="ARBA00022475"/>
    </source>
</evidence>
<dbReference type="Proteomes" id="UP000031586">
    <property type="component" value="Unassembled WGS sequence"/>
</dbReference>
<feature type="transmembrane region" description="Helical" evidence="8">
    <location>
        <begin position="37"/>
        <end position="59"/>
    </location>
</feature>
<reference evidence="10 11" key="1">
    <citation type="submission" date="2014-07" db="EMBL/GenBank/DDBJ databases">
        <title>Unique and conserved regions in Vibrio harveyi and related species in comparison with the shrimp pathogen Vibrio harveyi CAIM 1792.</title>
        <authorList>
            <person name="Espinoza-Valles I."/>
            <person name="Vora G."/>
            <person name="Leekitcharoenphon P."/>
            <person name="Ussery D."/>
            <person name="Hoj L."/>
            <person name="Gomez-Gil B."/>
        </authorList>
    </citation>
    <scope>NUCLEOTIDE SEQUENCE [LARGE SCALE GENOMIC DNA]</scope>
    <source>
        <strain evidence="11">CAIM 1854 / LMG 25443</strain>
    </source>
</reference>
<comment type="caution">
    <text evidence="10">The sequence shown here is derived from an EMBL/GenBank/DDBJ whole genome shotgun (WGS) entry which is preliminary data.</text>
</comment>
<evidence type="ECO:0000259" key="9">
    <source>
        <dbReference type="Pfam" id="PF00892"/>
    </source>
</evidence>
<evidence type="ECO:0000256" key="2">
    <source>
        <dbReference type="ARBA" id="ARBA00007362"/>
    </source>
</evidence>
<keyword evidence="3" id="KW-0813">Transport</keyword>
<name>A0A0C1VLM8_9VIBR</name>
<evidence type="ECO:0000313" key="11">
    <source>
        <dbReference type="Proteomes" id="UP000031586"/>
    </source>
</evidence>
<dbReference type="GO" id="GO:0005886">
    <property type="term" value="C:plasma membrane"/>
    <property type="evidence" value="ECO:0007669"/>
    <property type="project" value="UniProtKB-SubCell"/>
</dbReference>
<feature type="transmembrane region" description="Helical" evidence="8">
    <location>
        <begin position="71"/>
        <end position="93"/>
    </location>
</feature>
<evidence type="ECO:0000256" key="8">
    <source>
        <dbReference type="SAM" id="Phobius"/>
    </source>
</evidence>
<sequence>MNSNRYGNFMAALSFVIWGLLPIYYRFLPNASMDELLALRIIGSVPVGFVLVLAITRHMPKWSAIWQDKKSLWYTFVASSLMCISWVAFTWALTNNRVIDASLGFFIGPLISVALGVFVLGDKLSKGQFIAILLATIGVLYQVIQYGQLPLVALTMGIFFSLYGLLKKKINFDWSTTLFIEAVVLTPIALTYLIVKQVTVGELASTVDMTTFMLYLGSAPVTLLPLIFYSIAIRITNLSTVGLMQYIEPSLQFVLAVVFFGEVFDSVKAVTFAFIWVGLLFTIFEGIAKLSKRKKLADHSI</sequence>
<feature type="transmembrane region" description="Helical" evidence="8">
    <location>
        <begin position="150"/>
        <end position="166"/>
    </location>
</feature>
<evidence type="ECO:0000256" key="7">
    <source>
        <dbReference type="ARBA" id="ARBA00023136"/>
    </source>
</evidence>
<gene>
    <name evidence="10" type="ORF">H735_29950</name>
</gene>
<comment type="similarity">
    <text evidence="2">Belongs to the EamA transporter family.</text>
</comment>
<keyword evidence="4" id="KW-1003">Cell membrane</keyword>
<comment type="subcellular location">
    <subcellularLocation>
        <location evidence="1">Cell membrane</location>
        <topology evidence="1">Multi-pass membrane protein</topology>
    </subcellularLocation>
</comment>
<feature type="domain" description="EamA" evidence="9">
    <location>
        <begin position="6"/>
        <end position="140"/>
    </location>
</feature>
<accession>A0A0C1VLM8</accession>
<dbReference type="PATRIC" id="fig|1229493.5.peg.6065"/>
<evidence type="ECO:0000256" key="1">
    <source>
        <dbReference type="ARBA" id="ARBA00004651"/>
    </source>
</evidence>
<dbReference type="SUPFAM" id="SSF103481">
    <property type="entry name" value="Multidrug resistance efflux transporter EmrE"/>
    <property type="match status" value="2"/>
</dbReference>
<dbReference type="Pfam" id="PF00892">
    <property type="entry name" value="EamA"/>
    <property type="match status" value="2"/>
</dbReference>
<feature type="transmembrane region" description="Helical" evidence="8">
    <location>
        <begin position="99"/>
        <end position="120"/>
    </location>
</feature>
<keyword evidence="6 8" id="KW-1133">Transmembrane helix</keyword>
<dbReference type="InterPro" id="IPR004626">
    <property type="entry name" value="RarD"/>
</dbReference>
<evidence type="ECO:0000256" key="3">
    <source>
        <dbReference type="ARBA" id="ARBA00022448"/>
    </source>
</evidence>
<dbReference type="EMBL" id="JPRD01000088">
    <property type="protein sequence ID" value="KIF45072.1"/>
    <property type="molecule type" value="Genomic_DNA"/>
</dbReference>
<dbReference type="RefSeq" id="WP_020197924.1">
    <property type="nucleotide sequence ID" value="NZ_BAOH01000167.1"/>
</dbReference>
<protein>
    <submittedName>
        <fullName evidence="10">Permease</fullName>
    </submittedName>
</protein>
<dbReference type="NCBIfam" id="TIGR00688">
    <property type="entry name" value="rarD"/>
    <property type="match status" value="1"/>
</dbReference>
<dbReference type="InterPro" id="IPR037185">
    <property type="entry name" value="EmrE-like"/>
</dbReference>
<feature type="transmembrane region" description="Helical" evidence="8">
    <location>
        <begin position="178"/>
        <end position="195"/>
    </location>
</feature>
<feature type="transmembrane region" description="Helical" evidence="8">
    <location>
        <begin position="246"/>
        <end position="264"/>
    </location>
</feature>
<keyword evidence="5 8" id="KW-0812">Transmembrane</keyword>
<organism evidence="10 11">
    <name type="scientific">Vibrio owensii CAIM 1854 = LMG 25443</name>
    <dbReference type="NCBI Taxonomy" id="1229493"/>
    <lineage>
        <taxon>Bacteria</taxon>
        <taxon>Pseudomonadati</taxon>
        <taxon>Pseudomonadota</taxon>
        <taxon>Gammaproteobacteria</taxon>
        <taxon>Vibrionales</taxon>
        <taxon>Vibrionaceae</taxon>
        <taxon>Vibrio</taxon>
    </lineage>
</organism>
<feature type="transmembrane region" description="Helical" evidence="8">
    <location>
        <begin position="7"/>
        <end position="25"/>
    </location>
</feature>
<evidence type="ECO:0000313" key="10">
    <source>
        <dbReference type="EMBL" id="KIF45072.1"/>
    </source>
</evidence>
<dbReference type="PANTHER" id="PTHR22911">
    <property type="entry name" value="ACYL-MALONYL CONDENSING ENZYME-RELATED"/>
    <property type="match status" value="1"/>
</dbReference>
<evidence type="ECO:0000256" key="6">
    <source>
        <dbReference type="ARBA" id="ARBA00022989"/>
    </source>
</evidence>
<dbReference type="InterPro" id="IPR000620">
    <property type="entry name" value="EamA_dom"/>
</dbReference>
<feature type="transmembrane region" description="Helical" evidence="8">
    <location>
        <begin position="215"/>
        <end position="234"/>
    </location>
</feature>